<accession>J9GP29</accession>
<name>J9GP29_9ZZZZ</name>
<proteinExistence type="predicted"/>
<protein>
    <submittedName>
        <fullName evidence="1">Uncharacterized protein</fullName>
    </submittedName>
</protein>
<gene>
    <name evidence="1" type="ORF">EVA_02439</name>
</gene>
<reference evidence="1" key="1">
    <citation type="journal article" date="2012" name="PLoS ONE">
        <title>Gene sets for utilization of primary and secondary nutrition supplies in the distal gut of endangered iberian lynx.</title>
        <authorList>
            <person name="Alcaide M."/>
            <person name="Messina E."/>
            <person name="Richter M."/>
            <person name="Bargiela R."/>
            <person name="Peplies J."/>
            <person name="Huws S.A."/>
            <person name="Newbold C.J."/>
            <person name="Golyshin P.N."/>
            <person name="Simon M.A."/>
            <person name="Lopez G."/>
            <person name="Yakimov M.M."/>
            <person name="Ferrer M."/>
        </authorList>
    </citation>
    <scope>NUCLEOTIDE SEQUENCE</scope>
</reference>
<dbReference type="EMBL" id="AMCI01000388">
    <property type="protein sequence ID" value="EJX09449.1"/>
    <property type="molecule type" value="Genomic_DNA"/>
</dbReference>
<comment type="caution">
    <text evidence="1">The sequence shown here is derived from an EMBL/GenBank/DDBJ whole genome shotgun (WGS) entry which is preliminary data.</text>
</comment>
<evidence type="ECO:0000313" key="1">
    <source>
        <dbReference type="EMBL" id="EJX09449.1"/>
    </source>
</evidence>
<organism evidence="1">
    <name type="scientific">gut metagenome</name>
    <dbReference type="NCBI Taxonomy" id="749906"/>
    <lineage>
        <taxon>unclassified sequences</taxon>
        <taxon>metagenomes</taxon>
        <taxon>organismal metagenomes</taxon>
    </lineage>
</organism>
<sequence length="72" mass="8022">MVSVSTFTFTCFKRSLTATPNFCSSSMISNPKSFHLTVFPINLCVPTRISIFPSANSCNTRLVCDVERARLK</sequence>
<dbReference type="AlphaFoldDB" id="J9GP29"/>